<evidence type="ECO:0000313" key="1">
    <source>
        <dbReference type="EMBL" id="TWP36158.1"/>
    </source>
</evidence>
<dbReference type="EMBL" id="VCQV01000013">
    <property type="protein sequence ID" value="TWP36158.1"/>
    <property type="molecule type" value="Genomic_DNA"/>
</dbReference>
<organism evidence="1 2">
    <name type="scientific">Leekyejoonella antrihumi</name>
    <dbReference type="NCBI Taxonomy" id="1660198"/>
    <lineage>
        <taxon>Bacteria</taxon>
        <taxon>Bacillati</taxon>
        <taxon>Actinomycetota</taxon>
        <taxon>Actinomycetes</taxon>
        <taxon>Micrococcales</taxon>
        <taxon>Dermacoccaceae</taxon>
        <taxon>Leekyejoonella</taxon>
    </lineage>
</organism>
<comment type="caution">
    <text evidence="1">The sequence shown here is derived from an EMBL/GenBank/DDBJ whole genome shotgun (WGS) entry which is preliminary data.</text>
</comment>
<accession>A0A563E0T4</accession>
<keyword evidence="2" id="KW-1185">Reference proteome</keyword>
<evidence type="ECO:0008006" key="3">
    <source>
        <dbReference type="Google" id="ProtNLM"/>
    </source>
</evidence>
<name>A0A563E0T4_9MICO</name>
<evidence type="ECO:0000313" key="2">
    <source>
        <dbReference type="Proteomes" id="UP000320244"/>
    </source>
</evidence>
<gene>
    <name evidence="1" type="ORF">FGL98_10675</name>
</gene>
<dbReference type="AlphaFoldDB" id="A0A563E0T4"/>
<protein>
    <recommendedName>
        <fullName evidence="3">DUF559 domain-containing protein</fullName>
    </recommendedName>
</protein>
<proteinExistence type="predicted"/>
<dbReference type="OrthoDB" id="3209715at2"/>
<dbReference type="Proteomes" id="UP000320244">
    <property type="component" value="Unassembled WGS sequence"/>
</dbReference>
<sequence>MTTRAERMQRRRRVDALASTQGWVISRHQLHQLGVDRHAIAAEVAARRWFLPARHTVAVRTGALTILATQWCAIWETGAGAVLGGVTALQAAGLTGFDSGMSHVSVLRGHSPRRLRPVRLHELTTRLSDEVDARGVPRVRPGVAALRAAGWAVSDRQAALLLVLPVQQRLVSASRLEELLPVIPLQRRRGLIHSLVRDIADGAESLGELDFAGLCRQWGLPEPSRQVLRQGPNGRIYLDVRWDALDLVVEIEGIHHEHGLQPVDDSLRQNDITLSHDRVLRIPVLGLRLQPSTFMRQVVAAHRQAAARAHATQ</sequence>
<dbReference type="RefSeq" id="WP_146316753.1">
    <property type="nucleotide sequence ID" value="NZ_VCQV01000013.1"/>
</dbReference>
<reference evidence="1 2" key="2">
    <citation type="submission" date="2019-08" db="EMBL/GenBank/DDBJ databases">
        <title>Jejuicoccus antrihumi gen. nov., sp. nov., a new member of the family Dermacoccaceae isolated from a cave.</title>
        <authorList>
            <person name="Schumann P."/>
            <person name="Kim I.S."/>
        </authorList>
    </citation>
    <scope>NUCLEOTIDE SEQUENCE [LARGE SCALE GENOMIC DNA]</scope>
    <source>
        <strain evidence="1 2">C5-26</strain>
    </source>
</reference>
<reference evidence="1 2" key="1">
    <citation type="submission" date="2019-05" db="EMBL/GenBank/DDBJ databases">
        <authorList>
            <person name="Lee S.D."/>
        </authorList>
    </citation>
    <scope>NUCLEOTIDE SEQUENCE [LARGE SCALE GENOMIC DNA]</scope>
    <source>
        <strain evidence="1 2">C5-26</strain>
    </source>
</reference>